<dbReference type="InterPro" id="IPR036236">
    <property type="entry name" value="Znf_C2H2_sf"/>
</dbReference>
<dbReference type="Gene3D" id="3.30.160.60">
    <property type="entry name" value="Classic Zinc Finger"/>
    <property type="match status" value="1"/>
</dbReference>
<feature type="domain" description="C2H2-type" evidence="1">
    <location>
        <begin position="86"/>
        <end position="107"/>
    </location>
</feature>
<protein>
    <recommendedName>
        <fullName evidence="1">C2H2-type domain-containing protein</fullName>
    </recommendedName>
</protein>
<evidence type="ECO:0000313" key="2">
    <source>
        <dbReference type="EMBL" id="CAH0381256.1"/>
    </source>
</evidence>
<dbReference type="Proteomes" id="UP001152759">
    <property type="component" value="Chromosome 1"/>
</dbReference>
<dbReference type="SMART" id="SM00355">
    <property type="entry name" value="ZnF_C2H2"/>
    <property type="match status" value="2"/>
</dbReference>
<dbReference type="InterPro" id="IPR013087">
    <property type="entry name" value="Znf_C2H2_type"/>
</dbReference>
<name>A0A9N9ZZU8_BEMTA</name>
<dbReference type="Pfam" id="PF00096">
    <property type="entry name" value="zf-C2H2"/>
    <property type="match status" value="2"/>
</dbReference>
<dbReference type="PROSITE" id="PS00028">
    <property type="entry name" value="ZINC_FINGER_C2H2_1"/>
    <property type="match status" value="1"/>
</dbReference>
<sequence>MVIISFHGVSENFPQELTHTKPILTLEVEGDEDYYDDTVHRARLPFPTPIQLPTFNCDKCGKNYKYKQSLALHQRVFCNKEPTKKCPHCDKRCYRNRDLLIHEKTAHLDEFRKRFADGDPEFMAVNW</sequence>
<dbReference type="SUPFAM" id="SSF57667">
    <property type="entry name" value="beta-beta-alpha zinc fingers"/>
    <property type="match status" value="1"/>
</dbReference>
<keyword evidence="3" id="KW-1185">Reference proteome</keyword>
<gene>
    <name evidence="2" type="ORF">BEMITA_LOCUS925</name>
</gene>
<accession>A0A9N9ZZU8</accession>
<reference evidence="2" key="1">
    <citation type="submission" date="2021-12" db="EMBL/GenBank/DDBJ databases">
        <authorList>
            <person name="King R."/>
        </authorList>
    </citation>
    <scope>NUCLEOTIDE SEQUENCE</scope>
</reference>
<dbReference type="EMBL" id="OU963862">
    <property type="protein sequence ID" value="CAH0381256.1"/>
    <property type="molecule type" value="Genomic_DNA"/>
</dbReference>
<dbReference type="AlphaFoldDB" id="A0A9N9ZZU8"/>
<organism evidence="2 3">
    <name type="scientific">Bemisia tabaci</name>
    <name type="common">Sweetpotato whitefly</name>
    <name type="synonym">Aleurodes tabaci</name>
    <dbReference type="NCBI Taxonomy" id="7038"/>
    <lineage>
        <taxon>Eukaryota</taxon>
        <taxon>Metazoa</taxon>
        <taxon>Ecdysozoa</taxon>
        <taxon>Arthropoda</taxon>
        <taxon>Hexapoda</taxon>
        <taxon>Insecta</taxon>
        <taxon>Pterygota</taxon>
        <taxon>Neoptera</taxon>
        <taxon>Paraneoptera</taxon>
        <taxon>Hemiptera</taxon>
        <taxon>Sternorrhyncha</taxon>
        <taxon>Aleyrodoidea</taxon>
        <taxon>Aleyrodidae</taxon>
        <taxon>Aleyrodinae</taxon>
        <taxon>Bemisia</taxon>
    </lineage>
</organism>
<proteinExistence type="predicted"/>
<evidence type="ECO:0000259" key="1">
    <source>
        <dbReference type="PROSITE" id="PS00028"/>
    </source>
</evidence>
<evidence type="ECO:0000313" key="3">
    <source>
        <dbReference type="Proteomes" id="UP001152759"/>
    </source>
</evidence>